<evidence type="ECO:0000256" key="1">
    <source>
        <dbReference type="ARBA" id="ARBA00004300"/>
    </source>
</evidence>
<evidence type="ECO:0000256" key="2">
    <source>
        <dbReference type="ARBA" id="ARBA00022490"/>
    </source>
</evidence>
<proteinExistence type="predicted"/>
<name>A0A177B1Z1_9BILA</name>
<feature type="coiled-coil region" evidence="4">
    <location>
        <begin position="716"/>
        <end position="743"/>
    </location>
</feature>
<comment type="subcellular location">
    <subcellularLocation>
        <location evidence="1">Cytoplasm</location>
        <location evidence="1">Cytoskeleton</location>
        <location evidence="1">Microtubule organizing center</location>
        <location evidence="1">Centrosome</location>
    </subcellularLocation>
</comment>
<keyword evidence="7" id="KW-1185">Reference proteome</keyword>
<dbReference type="Proteomes" id="UP000078046">
    <property type="component" value="Unassembled WGS sequence"/>
</dbReference>
<evidence type="ECO:0000259" key="5">
    <source>
        <dbReference type="Pfam" id="PF15309"/>
    </source>
</evidence>
<dbReference type="EMBL" id="LWCA01000475">
    <property type="protein sequence ID" value="OAF68287.1"/>
    <property type="molecule type" value="Genomic_DNA"/>
</dbReference>
<sequence length="818" mass="94324">MSTNLKDKKSQISVKSDPQLYTKDNLDKKKFIGDWLSDNQDTNYKLIKSRDKRCIKKLKLNCVSDVNKMKSNSNNISMKKAKSKESIKEHESDKFLSDQFHSCCSSINSDKLKIKKQIVGTSQNANAKNVDITLVDDKSDSKNFGDKIRFQWDHTADVAVNQETAFTEWSDIASSFKAICNLKNCDDFSDSNSCKSFKKVNEKIDHYSIDSNDTCNFKDFIYDRIKIVNNAANVADRNDSSSLQSVEFEPTNIISETQQNSILDDISEWNSSFYREKDSNNSVDLTIHNETKSLSNTQSDFSSPFQSLSTKSNNKIKIYSDTSSKVNMDSDLDSSKKIKNLWEKFMKENDEKLTSLDTFNLCNIIQKSLNLKCENDSRPDDKSIDTVESQDFGTTGTRLDHNDYVRIFNKIECEKVKLKREQNKQKKRMNRINKMQNFLDHAAIEKIKFTPSIADILSQNTVSSILSNDDFNDNSKSEKITPNTTLKSIYDDQIQKHSVTTKTNFKLENTNPVLKDSHSTQTKVNFSVAIQKDFQDSHNNELNSNLSNGVKSPIKMEIKLNPSPEVRKSFQVETRAPSLLIYSPPKHIKRKNISKKKYNFSQINDVSILDKRISISNQLKNLPDVAMNQSSKNLLDTLNGLIHDLKKVDRLEKYGCHINNIHPSKTLSDNSYNSSRDVSGSLQEAFNDKCKKFIKNSKNRQESIESMKINRIIEDGRIQNEKIEKLKALIQQHNDERRDKLLNKMQRQKDVPTKYASLKKMKNVCKKKYQNLPEVVNKQKMIQRKMFMKECKLRENLFNRKVLENLLNKHKYQNGLSS</sequence>
<keyword evidence="4" id="KW-0175">Coiled coil</keyword>
<keyword evidence="3" id="KW-0206">Cytoskeleton</keyword>
<evidence type="ECO:0000313" key="6">
    <source>
        <dbReference type="EMBL" id="OAF68287.1"/>
    </source>
</evidence>
<dbReference type="AlphaFoldDB" id="A0A177B1Z1"/>
<evidence type="ECO:0000256" key="4">
    <source>
        <dbReference type="SAM" id="Coils"/>
    </source>
</evidence>
<keyword evidence="2" id="KW-0963">Cytoplasm</keyword>
<feature type="coiled-coil region" evidence="4">
    <location>
        <begin position="408"/>
        <end position="435"/>
    </location>
</feature>
<feature type="domain" description="ALMS motif" evidence="5">
    <location>
        <begin position="680"/>
        <end position="809"/>
    </location>
</feature>
<protein>
    <recommendedName>
        <fullName evidence="5">ALMS motif domain-containing protein</fullName>
    </recommendedName>
</protein>
<dbReference type="Pfam" id="PF15309">
    <property type="entry name" value="ALMS_motif"/>
    <property type="match status" value="1"/>
</dbReference>
<gene>
    <name evidence="6" type="ORF">A3Q56_03968</name>
</gene>
<dbReference type="GO" id="GO:0005813">
    <property type="term" value="C:centrosome"/>
    <property type="evidence" value="ECO:0007669"/>
    <property type="project" value="UniProtKB-SubCell"/>
</dbReference>
<reference evidence="6 7" key="1">
    <citation type="submission" date="2016-04" db="EMBL/GenBank/DDBJ databases">
        <title>The genome of Intoshia linei affirms orthonectids as highly simplified spiralians.</title>
        <authorList>
            <person name="Mikhailov K.V."/>
            <person name="Slusarev G.S."/>
            <person name="Nikitin M.A."/>
            <person name="Logacheva M.D."/>
            <person name="Penin A."/>
            <person name="Aleoshin V."/>
            <person name="Panchin Y.V."/>
        </authorList>
    </citation>
    <scope>NUCLEOTIDE SEQUENCE [LARGE SCALE GENOMIC DNA]</scope>
    <source>
        <strain evidence="6">Intl2013</strain>
        <tissue evidence="6">Whole animal</tissue>
    </source>
</reference>
<dbReference type="InterPro" id="IPR029299">
    <property type="entry name" value="ALMS_motif"/>
</dbReference>
<organism evidence="6 7">
    <name type="scientific">Intoshia linei</name>
    <dbReference type="NCBI Taxonomy" id="1819745"/>
    <lineage>
        <taxon>Eukaryota</taxon>
        <taxon>Metazoa</taxon>
        <taxon>Spiralia</taxon>
        <taxon>Lophotrochozoa</taxon>
        <taxon>Mesozoa</taxon>
        <taxon>Orthonectida</taxon>
        <taxon>Rhopaluridae</taxon>
        <taxon>Intoshia</taxon>
    </lineage>
</organism>
<accession>A0A177B1Z1</accession>
<evidence type="ECO:0000313" key="7">
    <source>
        <dbReference type="Proteomes" id="UP000078046"/>
    </source>
</evidence>
<evidence type="ECO:0000256" key="3">
    <source>
        <dbReference type="ARBA" id="ARBA00023212"/>
    </source>
</evidence>
<comment type="caution">
    <text evidence="6">The sequence shown here is derived from an EMBL/GenBank/DDBJ whole genome shotgun (WGS) entry which is preliminary data.</text>
</comment>